<dbReference type="Pfam" id="PF00071">
    <property type="entry name" value="Ras"/>
    <property type="match status" value="1"/>
</dbReference>
<dbReference type="GO" id="GO:0005886">
    <property type="term" value="C:plasma membrane"/>
    <property type="evidence" value="ECO:0007669"/>
    <property type="project" value="UniProtKB-SubCell"/>
</dbReference>
<keyword evidence="2" id="KW-1003">Cell membrane</keyword>
<dbReference type="EMBL" id="KN564964">
    <property type="protein sequence ID" value="KHJ85192.1"/>
    <property type="molecule type" value="Genomic_DNA"/>
</dbReference>
<reference evidence="7 8" key="1">
    <citation type="submission" date="2014-03" db="EMBL/GenBank/DDBJ databases">
        <title>Draft genome of the hookworm Oesophagostomum dentatum.</title>
        <authorList>
            <person name="Mitreva M."/>
        </authorList>
    </citation>
    <scope>NUCLEOTIDE SEQUENCE [LARGE SCALE GENOMIC DNA]</scope>
    <source>
        <strain evidence="7 8">OD-Hann</strain>
    </source>
</reference>
<evidence type="ECO:0008006" key="9">
    <source>
        <dbReference type="Google" id="ProtNLM"/>
    </source>
</evidence>
<comment type="subcellular location">
    <subcellularLocation>
        <location evidence="1">Cell membrane</location>
        <topology evidence="1">Lipid-anchor</topology>
    </subcellularLocation>
</comment>
<dbReference type="AlphaFoldDB" id="A0A0B1SNW8"/>
<keyword evidence="8" id="KW-1185">Reference proteome</keyword>
<keyword evidence="5" id="KW-0472">Membrane</keyword>
<dbReference type="InterPro" id="IPR027417">
    <property type="entry name" value="P-loop_NTPase"/>
</dbReference>
<dbReference type="PRINTS" id="PR00449">
    <property type="entry name" value="RASTRNSFRMNG"/>
</dbReference>
<evidence type="ECO:0000256" key="1">
    <source>
        <dbReference type="ARBA" id="ARBA00004193"/>
    </source>
</evidence>
<name>A0A0B1SNW8_OESDE</name>
<dbReference type="GO" id="GO:0003924">
    <property type="term" value="F:GTPase activity"/>
    <property type="evidence" value="ECO:0007669"/>
    <property type="project" value="InterPro"/>
</dbReference>
<dbReference type="InterPro" id="IPR052236">
    <property type="entry name" value="Small_GTPase_RasD"/>
</dbReference>
<dbReference type="Proteomes" id="UP000053660">
    <property type="component" value="Unassembled WGS sequence"/>
</dbReference>
<evidence type="ECO:0000256" key="6">
    <source>
        <dbReference type="ARBA" id="ARBA00023288"/>
    </source>
</evidence>
<proteinExistence type="predicted"/>
<evidence type="ECO:0000256" key="4">
    <source>
        <dbReference type="ARBA" id="ARBA00023134"/>
    </source>
</evidence>
<dbReference type="GO" id="GO:0005525">
    <property type="term" value="F:GTP binding"/>
    <property type="evidence" value="ECO:0007669"/>
    <property type="project" value="UniProtKB-KW"/>
</dbReference>
<dbReference type="SUPFAM" id="SSF52540">
    <property type="entry name" value="P-loop containing nucleoside triphosphate hydrolases"/>
    <property type="match status" value="1"/>
</dbReference>
<dbReference type="PANTHER" id="PTHR46149">
    <property type="entry name" value="MIP08469P"/>
    <property type="match status" value="1"/>
</dbReference>
<dbReference type="InterPro" id="IPR001806">
    <property type="entry name" value="Small_GTPase"/>
</dbReference>
<keyword evidence="3" id="KW-0488">Methylation</keyword>
<organism evidence="7 8">
    <name type="scientific">Oesophagostomum dentatum</name>
    <name type="common">Nodular worm</name>
    <dbReference type="NCBI Taxonomy" id="61180"/>
    <lineage>
        <taxon>Eukaryota</taxon>
        <taxon>Metazoa</taxon>
        <taxon>Ecdysozoa</taxon>
        <taxon>Nematoda</taxon>
        <taxon>Chromadorea</taxon>
        <taxon>Rhabditida</taxon>
        <taxon>Rhabditina</taxon>
        <taxon>Rhabditomorpha</taxon>
        <taxon>Strongyloidea</taxon>
        <taxon>Strongylidae</taxon>
        <taxon>Oesophagostomum</taxon>
    </lineage>
</organism>
<evidence type="ECO:0000313" key="8">
    <source>
        <dbReference type="Proteomes" id="UP000053660"/>
    </source>
</evidence>
<keyword evidence="4" id="KW-0342">GTP-binding</keyword>
<evidence type="ECO:0000313" key="7">
    <source>
        <dbReference type="EMBL" id="KHJ85192.1"/>
    </source>
</evidence>
<keyword evidence="4" id="KW-0547">Nucleotide-binding</keyword>
<evidence type="ECO:0000256" key="5">
    <source>
        <dbReference type="ARBA" id="ARBA00023136"/>
    </source>
</evidence>
<dbReference type="SMART" id="SM00173">
    <property type="entry name" value="RAS"/>
    <property type="match status" value="1"/>
</dbReference>
<evidence type="ECO:0000256" key="2">
    <source>
        <dbReference type="ARBA" id="ARBA00022475"/>
    </source>
</evidence>
<protein>
    <recommendedName>
        <fullName evidence="9">Ras family protein</fullName>
    </recommendedName>
</protein>
<dbReference type="Gene3D" id="3.40.50.300">
    <property type="entry name" value="P-loop containing nucleotide triphosphate hydrolases"/>
    <property type="match status" value="1"/>
</dbReference>
<accession>A0A0B1SNW8</accession>
<gene>
    <name evidence="7" type="ORF">OESDEN_15086</name>
</gene>
<dbReference type="OrthoDB" id="265044at2759"/>
<sequence>MRRQYRIAVLGASATGKTSLIRRFVNNAYTDIYDPTIEDRYKKTLVTQGSSSHLEIVDTAGKVCPCHRRNFTNQHLTGHFMWHWSFPLIIFKKHIFIH</sequence>
<keyword evidence="6" id="KW-0449">Lipoprotein</keyword>
<evidence type="ECO:0000256" key="3">
    <source>
        <dbReference type="ARBA" id="ARBA00022481"/>
    </source>
</evidence>